<accession>A0A9W9NBP9</accession>
<evidence type="ECO:0000256" key="5">
    <source>
        <dbReference type="SAM" id="MobiDB-lite"/>
    </source>
</evidence>
<proteinExistence type="predicted"/>
<dbReference type="Proteomes" id="UP001150941">
    <property type="component" value="Unassembled WGS sequence"/>
</dbReference>
<dbReference type="EMBL" id="JAPQKS010000008">
    <property type="protein sequence ID" value="KAJ5216926.1"/>
    <property type="molecule type" value="Genomic_DNA"/>
</dbReference>
<comment type="subunit">
    <text evidence="1">Component of the SRB8-11 complex, a regulatory module of the Mediator complex.</text>
</comment>
<evidence type="ECO:0000256" key="4">
    <source>
        <dbReference type="ARBA" id="ARBA00025278"/>
    </source>
</evidence>
<name>A0A9W9NBP9_9EURO</name>
<keyword evidence="8" id="KW-1185">Reference proteome</keyword>
<evidence type="ECO:0000313" key="8">
    <source>
        <dbReference type="Proteomes" id="UP001150941"/>
    </source>
</evidence>
<dbReference type="InterPro" id="IPR036915">
    <property type="entry name" value="Cyclin-like_sf"/>
</dbReference>
<comment type="function">
    <text evidence="4">Component of the SRB8-11 complex. The SRB8-11 complex is a regulatory module of the Mediator complex which is itself involved in regulation of basal and activated RNA polymerase II-dependent transcription. The SRB8-11 complex may be involved in the transcriptional repression of a subset of genes regulated by Mediator. It may inhibit the association of the Mediator complex with RNA polymerase II to form the holoenzyme complex. The SRB8-11 complex phosphorylates the C-terminal domain (CTD) of the largest subunit of RNA polymerase II.</text>
</comment>
<gene>
    <name evidence="7" type="ORF">N7468_009934</name>
</gene>
<organism evidence="7 8">
    <name type="scientific">Penicillium chermesinum</name>
    <dbReference type="NCBI Taxonomy" id="63820"/>
    <lineage>
        <taxon>Eukaryota</taxon>
        <taxon>Fungi</taxon>
        <taxon>Dikarya</taxon>
        <taxon>Ascomycota</taxon>
        <taxon>Pezizomycotina</taxon>
        <taxon>Eurotiomycetes</taxon>
        <taxon>Eurotiomycetidae</taxon>
        <taxon>Eurotiales</taxon>
        <taxon>Aspergillaceae</taxon>
        <taxon>Penicillium</taxon>
    </lineage>
</organism>
<protein>
    <recommendedName>
        <fullName evidence="2">RNA polymerase II holoenzyme cyclin-like subunit</fullName>
    </recommendedName>
</protein>
<evidence type="ECO:0000256" key="3">
    <source>
        <dbReference type="ARBA" id="ARBA00022491"/>
    </source>
</evidence>
<reference evidence="7" key="2">
    <citation type="journal article" date="2023" name="IMA Fungus">
        <title>Comparative genomic study of the Penicillium genus elucidates a diverse pangenome and 15 lateral gene transfer events.</title>
        <authorList>
            <person name="Petersen C."/>
            <person name="Sorensen T."/>
            <person name="Nielsen M.R."/>
            <person name="Sondergaard T.E."/>
            <person name="Sorensen J.L."/>
            <person name="Fitzpatrick D.A."/>
            <person name="Frisvad J.C."/>
            <person name="Nielsen K.L."/>
        </authorList>
    </citation>
    <scope>NUCLEOTIDE SEQUENCE</scope>
    <source>
        <strain evidence="7">IBT 19713</strain>
    </source>
</reference>
<reference evidence="7" key="1">
    <citation type="submission" date="2022-11" db="EMBL/GenBank/DDBJ databases">
        <authorList>
            <person name="Petersen C."/>
        </authorList>
    </citation>
    <scope>NUCLEOTIDE SEQUENCE</scope>
    <source>
        <strain evidence="7">IBT 19713</strain>
    </source>
</reference>
<sequence>MLPEGRNRPAPSEEQPLAAPPPPAVHPSFVLATKAYLTEQDIQNSLRALEIDPTREENARLHGVGLIDRTRKLLKLPIATFETAATYFHRFRLVHRDDTYFLKDVAAAALFVACKTEDTLKKSREIVCAIFNVNAPPHEHMTSDHQYFDNGSRVIISLERLMLEAAGFDFRTRHPQKLMHKLTKHFNVPKAHGITASLILLDTYRTYVPLKMVPVTMAFASLELAGRLENQRSEQLEKPENYALWHTSREEIMGKSCRQTLFDLLEMYTHSRVATHIGDNYPADRFLTVRIPLNQEAKEKNYPRYTGWVDEAASKPQTPAHPLLPVAANREPYQAETAKNYPVRYIFDPAIAEAEGLQVSKFFELEEEQYEAEE</sequence>
<dbReference type="GO" id="GO:0006357">
    <property type="term" value="P:regulation of transcription by RNA polymerase II"/>
    <property type="evidence" value="ECO:0007669"/>
    <property type="project" value="InterPro"/>
</dbReference>
<dbReference type="GeneID" id="83206533"/>
<dbReference type="PANTHER" id="PTHR10026">
    <property type="entry name" value="CYCLIN"/>
    <property type="match status" value="1"/>
</dbReference>
<dbReference type="Gene3D" id="1.10.472.10">
    <property type="entry name" value="Cyclin-like"/>
    <property type="match status" value="2"/>
</dbReference>
<feature type="domain" description="Cyclin N-terminal" evidence="6">
    <location>
        <begin position="48"/>
        <end position="169"/>
    </location>
</feature>
<evidence type="ECO:0000313" key="7">
    <source>
        <dbReference type="EMBL" id="KAJ5216926.1"/>
    </source>
</evidence>
<dbReference type="InterPro" id="IPR006671">
    <property type="entry name" value="Cyclin_N"/>
</dbReference>
<dbReference type="GO" id="GO:0016538">
    <property type="term" value="F:cyclin-dependent protein serine/threonine kinase regulator activity"/>
    <property type="evidence" value="ECO:0007669"/>
    <property type="project" value="InterPro"/>
</dbReference>
<keyword evidence="3" id="KW-0678">Repressor</keyword>
<dbReference type="AlphaFoldDB" id="A0A9W9NBP9"/>
<evidence type="ECO:0000259" key="6">
    <source>
        <dbReference type="Pfam" id="PF00134"/>
    </source>
</evidence>
<dbReference type="Pfam" id="PF00134">
    <property type="entry name" value="Cyclin_N"/>
    <property type="match status" value="1"/>
</dbReference>
<dbReference type="InterPro" id="IPR043198">
    <property type="entry name" value="Cyclin/Ssn8"/>
</dbReference>
<dbReference type="RefSeq" id="XP_058325797.1">
    <property type="nucleotide sequence ID" value="XM_058479229.1"/>
</dbReference>
<comment type="caution">
    <text evidence="7">The sequence shown here is derived from an EMBL/GenBank/DDBJ whole genome shotgun (WGS) entry which is preliminary data.</text>
</comment>
<evidence type="ECO:0000256" key="2">
    <source>
        <dbReference type="ARBA" id="ARBA00014912"/>
    </source>
</evidence>
<dbReference type="SUPFAM" id="SSF47954">
    <property type="entry name" value="Cyclin-like"/>
    <property type="match status" value="2"/>
</dbReference>
<evidence type="ECO:0000256" key="1">
    <source>
        <dbReference type="ARBA" id="ARBA00011612"/>
    </source>
</evidence>
<dbReference type="OrthoDB" id="4951845at2759"/>
<feature type="region of interest" description="Disordered" evidence="5">
    <location>
        <begin position="1"/>
        <end position="24"/>
    </location>
</feature>